<sequence>MRTASVDGVPVFHAEGPPPLSAGLVFGVGRRDETFVRGGLTHLVEHLAMSAVGRTPYDSNASVDLVRTEFTASGTPDQVREFLDRICRALRDLPVDRLRVEADVLRTEGGAAAPPAVGSLLSERYGLVGPGLAGVREPALTSLTADDVREWARTRFTRQNAALWVTGPLPEGLALPLEEGAPPARPPLWRAEVTTPGWLESAAAGAVSIGAELPPGLAGSVTLEILRRRVEDELRHRRGVAYAVGADRLPLDADTRFGVVVTDVRPGQENLAAAVLWREVQRLVGEGPGPEELQHERTALGALLDDPRARTEEVVAHAEARVTGVPVHDVDDMRRELAALTTEEIRETAARLCDGALLGVPEPLDPVPAGLTRVPPWSAEAVPGRVFQRRRLTGVPKGTTLVVGDDGVSAVLEQGTITVRWADAVGLVRQGPGEFQLVGRDGFTVPLSVSDWRDGEEALALVREAVPDELQVDDDDVDEPAGLLLFRAPEHRVREAIAMSNHGATVLGNDEWTAVVADDAPDFAVRLAELSAPLGRRTVALTLRRTHADLEYVLFRGRKEVARHRWGIAPADPRPLAEAVLRPEESVARLHDAAGTIHEIAEEAVAALGLPAQVPALLAGEPVVEGQRIEGTGAFGGFRASMRGDFVPGQGKGTRLERYQELARRRPGWFRAVNVVAALVYGVLLWLIVSYRDDLGSWRAAIFGVLMGLGLLNAVWDARPPRRPAAPDPVAVPADRTPTG</sequence>
<dbReference type="EMBL" id="SHKV01000001">
    <property type="protein sequence ID" value="RZU32809.1"/>
    <property type="molecule type" value="Genomic_DNA"/>
</dbReference>
<evidence type="ECO:0000256" key="1">
    <source>
        <dbReference type="SAM" id="Phobius"/>
    </source>
</evidence>
<proteinExistence type="predicted"/>
<reference evidence="2 3" key="1">
    <citation type="submission" date="2019-02" db="EMBL/GenBank/DDBJ databases">
        <title>Sequencing the genomes of 1000 actinobacteria strains.</title>
        <authorList>
            <person name="Klenk H.-P."/>
        </authorList>
    </citation>
    <scope>NUCLEOTIDE SEQUENCE [LARGE SCALE GENOMIC DNA]</scope>
    <source>
        <strain evidence="2 3">DSM 44509</strain>
    </source>
</reference>
<evidence type="ECO:0000313" key="3">
    <source>
        <dbReference type="Proteomes" id="UP000292507"/>
    </source>
</evidence>
<protein>
    <submittedName>
        <fullName evidence="2">Putative Zn-dependent peptidase</fullName>
    </submittedName>
</protein>
<gene>
    <name evidence="2" type="ORF">BKA19_2518</name>
</gene>
<organism evidence="2 3">
    <name type="scientific">Blastococcus saxobsidens</name>
    <dbReference type="NCBI Taxonomy" id="138336"/>
    <lineage>
        <taxon>Bacteria</taxon>
        <taxon>Bacillati</taxon>
        <taxon>Actinomycetota</taxon>
        <taxon>Actinomycetes</taxon>
        <taxon>Geodermatophilales</taxon>
        <taxon>Geodermatophilaceae</taxon>
        <taxon>Blastococcus</taxon>
    </lineage>
</organism>
<dbReference type="SUPFAM" id="SSF63411">
    <property type="entry name" value="LuxS/MPP-like metallohydrolase"/>
    <property type="match status" value="2"/>
</dbReference>
<comment type="caution">
    <text evidence="2">The sequence shown here is derived from an EMBL/GenBank/DDBJ whole genome shotgun (WGS) entry which is preliminary data.</text>
</comment>
<accession>A0A4Q7Y9Q6</accession>
<feature type="transmembrane region" description="Helical" evidence="1">
    <location>
        <begin position="668"/>
        <end position="689"/>
    </location>
</feature>
<name>A0A4Q7Y9Q6_9ACTN</name>
<dbReference type="OrthoDB" id="3798591at2"/>
<dbReference type="Proteomes" id="UP000292507">
    <property type="component" value="Unassembled WGS sequence"/>
</dbReference>
<keyword evidence="1" id="KW-1133">Transmembrane helix</keyword>
<keyword evidence="1" id="KW-0812">Transmembrane</keyword>
<dbReference type="AlphaFoldDB" id="A0A4Q7Y9Q6"/>
<dbReference type="Gene3D" id="3.30.830.10">
    <property type="entry name" value="Metalloenzyme, LuxS/M16 peptidase-like"/>
    <property type="match status" value="2"/>
</dbReference>
<dbReference type="RefSeq" id="WP_104528276.1">
    <property type="nucleotide sequence ID" value="NZ_POQT01000012.1"/>
</dbReference>
<evidence type="ECO:0000313" key="2">
    <source>
        <dbReference type="EMBL" id="RZU32809.1"/>
    </source>
</evidence>
<dbReference type="InterPro" id="IPR011249">
    <property type="entry name" value="Metalloenz_LuxS/M16"/>
</dbReference>
<keyword evidence="1" id="KW-0472">Membrane</keyword>
<keyword evidence="3" id="KW-1185">Reference proteome</keyword>
<feature type="transmembrane region" description="Helical" evidence="1">
    <location>
        <begin position="695"/>
        <end position="716"/>
    </location>
</feature>
<dbReference type="GO" id="GO:0046872">
    <property type="term" value="F:metal ion binding"/>
    <property type="evidence" value="ECO:0007669"/>
    <property type="project" value="InterPro"/>
</dbReference>